<dbReference type="InterPro" id="IPR036061">
    <property type="entry name" value="CheW-like_dom_sf"/>
</dbReference>
<name>A0ABT2EKS7_9GAMM</name>
<keyword evidence="3" id="KW-1185">Reference proteome</keyword>
<organism evidence="2 3">
    <name type="scientific">Halomonas dongshanensis</name>
    <dbReference type="NCBI Taxonomy" id="2890835"/>
    <lineage>
        <taxon>Bacteria</taxon>
        <taxon>Pseudomonadati</taxon>
        <taxon>Pseudomonadota</taxon>
        <taxon>Gammaproteobacteria</taxon>
        <taxon>Oceanospirillales</taxon>
        <taxon>Halomonadaceae</taxon>
        <taxon>Halomonas</taxon>
    </lineage>
</organism>
<dbReference type="PROSITE" id="PS50851">
    <property type="entry name" value="CHEW"/>
    <property type="match status" value="1"/>
</dbReference>
<evidence type="ECO:0000313" key="3">
    <source>
        <dbReference type="Proteomes" id="UP001165542"/>
    </source>
</evidence>
<evidence type="ECO:0000313" key="2">
    <source>
        <dbReference type="EMBL" id="MCS2611194.1"/>
    </source>
</evidence>
<protein>
    <submittedName>
        <fullName evidence="2">Chemotaxis protein CheW</fullName>
    </submittedName>
</protein>
<sequence>MSDDSSANQDIDALSLDEALAAHSDDGRIVDVEEPTQQVVLFRLGNQRFALPGSAVQEILGRDQEVYYVPGLPASTEGVIHLRGAIESVIRLQPLLGLPAPSAAQGMILLVKGAGLRSGVRIDHLDDVCAMPQSAFKDAPDTLPEALHPFVAALLHENDARDATALLDADALMAAYRAGQG</sequence>
<dbReference type="PANTHER" id="PTHR22617:SF23">
    <property type="entry name" value="CHEMOTAXIS PROTEIN CHEW"/>
    <property type="match status" value="1"/>
</dbReference>
<accession>A0ABT2EKS7</accession>
<dbReference type="Gene3D" id="2.30.30.40">
    <property type="entry name" value="SH3 Domains"/>
    <property type="match status" value="1"/>
</dbReference>
<comment type="caution">
    <text evidence="2">The sequence shown here is derived from an EMBL/GenBank/DDBJ whole genome shotgun (WGS) entry which is preliminary data.</text>
</comment>
<dbReference type="PANTHER" id="PTHR22617">
    <property type="entry name" value="CHEMOTAXIS SENSOR HISTIDINE KINASE-RELATED"/>
    <property type="match status" value="1"/>
</dbReference>
<dbReference type="Gene3D" id="2.40.50.180">
    <property type="entry name" value="CheA-289, Domain 4"/>
    <property type="match status" value="1"/>
</dbReference>
<feature type="domain" description="CheW-like" evidence="1">
    <location>
        <begin position="36"/>
        <end position="178"/>
    </location>
</feature>
<dbReference type="InterPro" id="IPR002545">
    <property type="entry name" value="CheW-lke_dom"/>
</dbReference>
<dbReference type="SMART" id="SM00260">
    <property type="entry name" value="CheW"/>
    <property type="match status" value="1"/>
</dbReference>
<reference evidence="2" key="1">
    <citation type="submission" date="2021-11" db="EMBL/GenBank/DDBJ databases">
        <title>Halomonas sp., isolated from a coastal aquaculture zone in Dongshan Bay.</title>
        <authorList>
            <person name="Lin W."/>
        </authorList>
    </citation>
    <scope>NUCLEOTIDE SEQUENCE</scope>
    <source>
        <strain evidence="2">Yzlin-01</strain>
    </source>
</reference>
<gene>
    <name evidence="2" type="ORF">LLY24_17925</name>
</gene>
<dbReference type="Proteomes" id="UP001165542">
    <property type="component" value="Unassembled WGS sequence"/>
</dbReference>
<proteinExistence type="predicted"/>
<dbReference type="EMBL" id="JAJISC010000011">
    <property type="protein sequence ID" value="MCS2611194.1"/>
    <property type="molecule type" value="Genomic_DNA"/>
</dbReference>
<dbReference type="Pfam" id="PF01584">
    <property type="entry name" value="CheW"/>
    <property type="match status" value="1"/>
</dbReference>
<dbReference type="SUPFAM" id="SSF50341">
    <property type="entry name" value="CheW-like"/>
    <property type="match status" value="1"/>
</dbReference>
<evidence type="ECO:0000259" key="1">
    <source>
        <dbReference type="PROSITE" id="PS50851"/>
    </source>
</evidence>
<dbReference type="InterPro" id="IPR039315">
    <property type="entry name" value="CheW"/>
</dbReference>
<dbReference type="RefSeq" id="WP_259037692.1">
    <property type="nucleotide sequence ID" value="NZ_JAJISC010000011.1"/>
</dbReference>